<sequence length="109" mass="12022">MNVIASLKQFFVYSLLLVVTVFSLLLAPVSAMADVNTVEYSNINVIAQRPAMRSYEINPTNIEEEIAALRKEKIQVGKDANLTLDEKKAKLSEINAKINELLKGKGEAA</sequence>
<evidence type="ECO:0008006" key="4">
    <source>
        <dbReference type="Google" id="ProtNLM"/>
    </source>
</evidence>
<accession>A0A1X4G7R2</accession>
<dbReference type="AlphaFoldDB" id="A0A1X4G7R2"/>
<protein>
    <recommendedName>
        <fullName evidence="4">Low temperature-induced protein</fullName>
    </recommendedName>
</protein>
<evidence type="ECO:0000256" key="1">
    <source>
        <dbReference type="SAM" id="SignalP"/>
    </source>
</evidence>
<name>A0A1X4G7R2_9CYAN</name>
<evidence type="ECO:0000313" key="3">
    <source>
        <dbReference type="Proteomes" id="UP000192997"/>
    </source>
</evidence>
<feature type="chain" id="PRO_5010880741" description="Low temperature-induced protein" evidence="1">
    <location>
        <begin position="34"/>
        <end position="109"/>
    </location>
</feature>
<evidence type="ECO:0000313" key="2">
    <source>
        <dbReference type="EMBL" id="OSO91848.1"/>
    </source>
</evidence>
<keyword evidence="1" id="KW-0732">Signal</keyword>
<dbReference type="EMBL" id="NBYN01000040">
    <property type="protein sequence ID" value="OSO91848.1"/>
    <property type="molecule type" value="Genomic_DNA"/>
</dbReference>
<dbReference type="Proteomes" id="UP000192997">
    <property type="component" value="Unassembled WGS sequence"/>
</dbReference>
<comment type="caution">
    <text evidence="2">The sequence shown here is derived from an EMBL/GenBank/DDBJ whole genome shotgun (WGS) entry which is preliminary data.</text>
</comment>
<reference evidence="3" key="1">
    <citation type="submission" date="2017-04" db="EMBL/GenBank/DDBJ databases">
        <authorList>
            <person name="Abreu V.A."/>
            <person name="Popin R.V."/>
            <person name="Rigonato J."/>
            <person name="Andreote A.P."/>
            <person name="Schaker P.C."/>
            <person name="Hoff-Risseti C."/>
            <person name="Alvarenga D.O."/>
            <person name="Varani A.M."/>
            <person name="Fiore M.F."/>
        </authorList>
    </citation>
    <scope>NUCLEOTIDE SEQUENCE [LARGE SCALE GENOMIC DNA]</scope>
    <source>
        <strain evidence="3">CENA303</strain>
    </source>
</reference>
<dbReference type="RefSeq" id="WP_009342780.1">
    <property type="nucleotide sequence ID" value="NZ_NBYN01000040.1"/>
</dbReference>
<proteinExistence type="predicted"/>
<gene>
    <name evidence="2" type="ORF">B7O87_07135</name>
</gene>
<organism evidence="2 3">
    <name type="scientific">Cylindrospermopsis raciborskii CENA303</name>
    <dbReference type="NCBI Taxonomy" id="1170769"/>
    <lineage>
        <taxon>Bacteria</taxon>
        <taxon>Bacillati</taxon>
        <taxon>Cyanobacteriota</taxon>
        <taxon>Cyanophyceae</taxon>
        <taxon>Nostocales</taxon>
        <taxon>Aphanizomenonaceae</taxon>
        <taxon>Cylindrospermopsis</taxon>
    </lineage>
</organism>
<feature type="signal peptide" evidence="1">
    <location>
        <begin position="1"/>
        <end position="33"/>
    </location>
</feature>